<feature type="region of interest" description="Disordered" evidence="1">
    <location>
        <begin position="1"/>
        <end position="32"/>
    </location>
</feature>
<dbReference type="Proteomes" id="UP000250266">
    <property type="component" value="Unassembled WGS sequence"/>
</dbReference>
<dbReference type="AlphaFoldDB" id="A0A8E2JJS9"/>
<feature type="non-terminal residue" evidence="3">
    <location>
        <position position="1"/>
    </location>
</feature>
<dbReference type="Pfam" id="PF06985">
    <property type="entry name" value="HET"/>
    <property type="match status" value="1"/>
</dbReference>
<proteinExistence type="predicted"/>
<feature type="domain" description="Heterokaryon incompatibility" evidence="2">
    <location>
        <begin position="16"/>
        <end position="67"/>
    </location>
</feature>
<evidence type="ECO:0000256" key="1">
    <source>
        <dbReference type="SAM" id="MobiDB-lite"/>
    </source>
</evidence>
<name>A0A8E2JJS9_9PEZI</name>
<keyword evidence="4" id="KW-1185">Reference proteome</keyword>
<dbReference type="EMBL" id="KV744826">
    <property type="protein sequence ID" value="OCK85007.1"/>
    <property type="molecule type" value="Genomic_DNA"/>
</dbReference>
<feature type="compositionally biased region" description="Polar residues" evidence="1">
    <location>
        <begin position="9"/>
        <end position="20"/>
    </location>
</feature>
<evidence type="ECO:0000259" key="2">
    <source>
        <dbReference type="Pfam" id="PF06985"/>
    </source>
</evidence>
<reference evidence="3 4" key="1">
    <citation type="journal article" date="2016" name="Nat. Commun.">
        <title>Ectomycorrhizal ecology is imprinted in the genome of the dominant symbiotic fungus Cenococcum geophilum.</title>
        <authorList>
            <consortium name="DOE Joint Genome Institute"/>
            <person name="Peter M."/>
            <person name="Kohler A."/>
            <person name="Ohm R.A."/>
            <person name="Kuo A."/>
            <person name="Krutzmann J."/>
            <person name="Morin E."/>
            <person name="Arend M."/>
            <person name="Barry K.W."/>
            <person name="Binder M."/>
            <person name="Choi C."/>
            <person name="Clum A."/>
            <person name="Copeland A."/>
            <person name="Grisel N."/>
            <person name="Haridas S."/>
            <person name="Kipfer T."/>
            <person name="LaButti K."/>
            <person name="Lindquist E."/>
            <person name="Lipzen A."/>
            <person name="Maire R."/>
            <person name="Meier B."/>
            <person name="Mihaltcheva S."/>
            <person name="Molinier V."/>
            <person name="Murat C."/>
            <person name="Poggeler S."/>
            <person name="Quandt C.A."/>
            <person name="Sperisen C."/>
            <person name="Tritt A."/>
            <person name="Tisserant E."/>
            <person name="Crous P.W."/>
            <person name="Henrissat B."/>
            <person name="Nehls U."/>
            <person name="Egli S."/>
            <person name="Spatafora J.W."/>
            <person name="Grigoriev I.V."/>
            <person name="Martin F.M."/>
        </authorList>
    </citation>
    <scope>NUCLEOTIDE SEQUENCE [LARGE SCALE GENOMIC DNA]</scope>
    <source>
        <strain evidence="3 4">CBS 459.81</strain>
    </source>
</reference>
<gene>
    <name evidence="3" type="ORF">K432DRAFT_456297</name>
</gene>
<sequence>RSGFVKKSAPSTQKARSTQEYSRHSRQPDQSSTLWIDCISINQADNNEKSWQVQMMRDMIENAQNVMA</sequence>
<dbReference type="InterPro" id="IPR010730">
    <property type="entry name" value="HET"/>
</dbReference>
<evidence type="ECO:0000313" key="4">
    <source>
        <dbReference type="Proteomes" id="UP000250266"/>
    </source>
</evidence>
<accession>A0A8E2JJS9</accession>
<protein>
    <recommendedName>
        <fullName evidence="2">Heterokaryon incompatibility domain-containing protein</fullName>
    </recommendedName>
</protein>
<organism evidence="3 4">
    <name type="scientific">Lepidopterella palustris CBS 459.81</name>
    <dbReference type="NCBI Taxonomy" id="1314670"/>
    <lineage>
        <taxon>Eukaryota</taxon>
        <taxon>Fungi</taxon>
        <taxon>Dikarya</taxon>
        <taxon>Ascomycota</taxon>
        <taxon>Pezizomycotina</taxon>
        <taxon>Dothideomycetes</taxon>
        <taxon>Pleosporomycetidae</taxon>
        <taxon>Mytilinidiales</taxon>
        <taxon>Argynnaceae</taxon>
        <taxon>Lepidopterella</taxon>
    </lineage>
</organism>
<dbReference type="OrthoDB" id="194358at2759"/>
<evidence type="ECO:0000313" key="3">
    <source>
        <dbReference type="EMBL" id="OCK85007.1"/>
    </source>
</evidence>